<accession>A0A914QHW1</accession>
<dbReference type="Proteomes" id="UP000887578">
    <property type="component" value="Unplaced"/>
</dbReference>
<dbReference type="SUPFAM" id="SSF53067">
    <property type="entry name" value="Actin-like ATPase domain"/>
    <property type="match status" value="1"/>
</dbReference>
<dbReference type="Gene3D" id="3.90.640.10">
    <property type="entry name" value="Actin, Chain A, domain 4"/>
    <property type="match status" value="1"/>
</dbReference>
<evidence type="ECO:0000256" key="3">
    <source>
        <dbReference type="ARBA" id="ARBA00022840"/>
    </source>
</evidence>
<name>A0A914QHW1_9BILA</name>
<evidence type="ECO:0000256" key="1">
    <source>
        <dbReference type="ARBA" id="ARBA00007381"/>
    </source>
</evidence>
<dbReference type="Gene3D" id="3.30.420.40">
    <property type="match status" value="2"/>
</dbReference>
<dbReference type="GO" id="GO:0005524">
    <property type="term" value="F:ATP binding"/>
    <property type="evidence" value="ECO:0007669"/>
    <property type="project" value="UniProtKB-KW"/>
</dbReference>
<keyword evidence="4" id="KW-1185">Reference proteome</keyword>
<evidence type="ECO:0000313" key="5">
    <source>
        <dbReference type="WBParaSite" id="PDA_v2.g31636.t1"/>
    </source>
</evidence>
<dbReference type="GO" id="GO:0140662">
    <property type="term" value="F:ATP-dependent protein folding chaperone"/>
    <property type="evidence" value="ECO:0007669"/>
    <property type="project" value="InterPro"/>
</dbReference>
<dbReference type="InterPro" id="IPR043129">
    <property type="entry name" value="ATPase_NBD"/>
</dbReference>
<keyword evidence="2" id="KW-0547">Nucleotide-binding</keyword>
<dbReference type="WBParaSite" id="PDA_v2.g31636.t1">
    <property type="protein sequence ID" value="PDA_v2.g31636.t1"/>
    <property type="gene ID" value="PDA_v2.g31636"/>
</dbReference>
<dbReference type="AlphaFoldDB" id="A0A914QHW1"/>
<proteinExistence type="inferred from homology"/>
<protein>
    <submittedName>
        <fullName evidence="5">Heat shock protein 70</fullName>
    </submittedName>
</protein>
<sequence length="152" mass="17551">MRSNDSRVNIARHAYGILKHKSQMHRKRGNNKKGQLSYYHTLSVFNNFWLDISDFDCENDEQINISVNEFEAMALDNLTKISNVILSALEKANLHKNDIDYVVQAEGGSRMPMIKKHLADMFPNSIHKCCKNPDWIISEGAALYAFYLEKKE</sequence>
<dbReference type="InterPro" id="IPR013126">
    <property type="entry name" value="Hsp_70_fam"/>
</dbReference>
<keyword evidence="3" id="KW-0067">ATP-binding</keyword>
<comment type="similarity">
    <text evidence="1">Belongs to the heat shock protein 70 family.</text>
</comment>
<dbReference type="Pfam" id="PF00012">
    <property type="entry name" value="HSP70"/>
    <property type="match status" value="1"/>
</dbReference>
<evidence type="ECO:0000256" key="2">
    <source>
        <dbReference type="ARBA" id="ARBA00022741"/>
    </source>
</evidence>
<organism evidence="4 5">
    <name type="scientific">Panagrolaimus davidi</name>
    <dbReference type="NCBI Taxonomy" id="227884"/>
    <lineage>
        <taxon>Eukaryota</taxon>
        <taxon>Metazoa</taxon>
        <taxon>Ecdysozoa</taxon>
        <taxon>Nematoda</taxon>
        <taxon>Chromadorea</taxon>
        <taxon>Rhabditida</taxon>
        <taxon>Tylenchina</taxon>
        <taxon>Panagrolaimomorpha</taxon>
        <taxon>Panagrolaimoidea</taxon>
        <taxon>Panagrolaimidae</taxon>
        <taxon>Panagrolaimus</taxon>
    </lineage>
</organism>
<reference evidence="5" key="1">
    <citation type="submission" date="2022-11" db="UniProtKB">
        <authorList>
            <consortium name="WormBaseParasite"/>
        </authorList>
    </citation>
    <scope>IDENTIFICATION</scope>
</reference>
<evidence type="ECO:0000313" key="4">
    <source>
        <dbReference type="Proteomes" id="UP000887578"/>
    </source>
</evidence>